<dbReference type="EMBL" id="MGIV01000020">
    <property type="protein sequence ID" value="OGM93810.1"/>
    <property type="molecule type" value="Genomic_DNA"/>
</dbReference>
<organism evidence="2 3">
    <name type="scientific">Candidatus Wolfebacteria bacterium RIFOXYD1_FULL_48_65</name>
    <dbReference type="NCBI Taxonomy" id="1802561"/>
    <lineage>
        <taxon>Bacteria</taxon>
        <taxon>Candidatus Wolfeibacteriota</taxon>
    </lineage>
</organism>
<sequence length="197" mass="22935">MYTDDILGALEELGDLTTGGIFSVLFSSYSELRSRGSDWLPPDEFKAAQERSERAYRRRQYQRACSLIANLRRRGFIEKKENKILRLTEKGLLRLQKRALGARFIPISKFIKKEDDCLKVVIFDVPEPDKKKRDWLRFSLQNLGFSLLQKSVWIGKAKLPEEFFRQLHEFELLPFVHVFSIQDTGSIGFNDGPLLFS</sequence>
<evidence type="ECO:0000313" key="2">
    <source>
        <dbReference type="EMBL" id="OGM93810.1"/>
    </source>
</evidence>
<dbReference type="Gene3D" id="3.30.70.2650">
    <property type="match status" value="1"/>
</dbReference>
<feature type="domain" description="Transcriptional repressor PaaX-like central Cas2-like" evidence="1">
    <location>
        <begin position="119"/>
        <end position="183"/>
    </location>
</feature>
<dbReference type="AlphaFoldDB" id="A0A1F8DZ74"/>
<accession>A0A1F8DZ74</accession>
<dbReference type="Pfam" id="PF20803">
    <property type="entry name" value="PaaX_M"/>
    <property type="match status" value="1"/>
</dbReference>
<dbReference type="Proteomes" id="UP000179057">
    <property type="component" value="Unassembled WGS sequence"/>
</dbReference>
<proteinExistence type="predicted"/>
<reference evidence="2 3" key="1">
    <citation type="journal article" date="2016" name="Nat. Commun.">
        <title>Thousands of microbial genomes shed light on interconnected biogeochemical processes in an aquifer system.</title>
        <authorList>
            <person name="Anantharaman K."/>
            <person name="Brown C.T."/>
            <person name="Hug L.A."/>
            <person name="Sharon I."/>
            <person name="Castelle C.J."/>
            <person name="Probst A.J."/>
            <person name="Thomas B.C."/>
            <person name="Singh A."/>
            <person name="Wilkins M.J."/>
            <person name="Karaoz U."/>
            <person name="Brodie E.L."/>
            <person name="Williams K.H."/>
            <person name="Hubbard S.S."/>
            <person name="Banfield J.F."/>
        </authorList>
    </citation>
    <scope>NUCLEOTIDE SEQUENCE [LARGE SCALE GENOMIC DNA]</scope>
</reference>
<dbReference type="InterPro" id="IPR048846">
    <property type="entry name" value="PaaX-like_central"/>
</dbReference>
<name>A0A1F8DZ74_9BACT</name>
<protein>
    <recommendedName>
        <fullName evidence="1">Transcriptional repressor PaaX-like central Cas2-like domain-containing protein</fullName>
    </recommendedName>
</protein>
<gene>
    <name evidence="2" type="ORF">A2610_01605</name>
</gene>
<comment type="caution">
    <text evidence="2">The sequence shown here is derived from an EMBL/GenBank/DDBJ whole genome shotgun (WGS) entry which is preliminary data.</text>
</comment>
<evidence type="ECO:0000259" key="1">
    <source>
        <dbReference type="Pfam" id="PF20803"/>
    </source>
</evidence>
<evidence type="ECO:0000313" key="3">
    <source>
        <dbReference type="Proteomes" id="UP000179057"/>
    </source>
</evidence>